<accession>B5VUK6</accession>
<protein>
    <submittedName>
        <fullName evidence="1">Uncharacterized protein</fullName>
    </submittedName>
</protein>
<dbReference type="EMBL" id="ABYK01000001">
    <property type="protein sequence ID" value="EDZ97222.1"/>
    <property type="molecule type" value="Genomic_DNA"/>
</dbReference>
<dbReference type="Proteomes" id="UP000004061">
    <property type="component" value="Unassembled WGS sequence"/>
</dbReference>
<comment type="caution">
    <text evidence="1">The sequence shown here is derived from an EMBL/GenBank/DDBJ whole genome shotgun (WGS) entry which is preliminary data.</text>
</comment>
<proteinExistence type="predicted"/>
<reference evidence="1 2" key="1">
    <citation type="journal article" date="2011" name="Appl. Environ. Microbiol.">
        <title>Contribution of a Sodium Ion Gradient to Energy Conservation during Fermentation in the Cyanobacterium Arthrospira (Spirulina) maxima CS-328.</title>
        <authorList>
            <person name="Carrieri D."/>
            <person name="Ananyev G."/>
            <person name="Lenz O."/>
            <person name="Bryant D.A."/>
            <person name="Dismukes G.C."/>
        </authorList>
    </citation>
    <scope>NUCLEOTIDE SEQUENCE [LARGE SCALE GENOMIC DNA]</scope>
    <source>
        <strain evidence="1 2">CS-328</strain>
    </source>
</reference>
<gene>
    <name evidence="1" type="ORF">AmaxDRAFT_0251</name>
</gene>
<name>B5VUK6_LIMMA</name>
<evidence type="ECO:0000313" key="1">
    <source>
        <dbReference type="EMBL" id="EDZ97222.1"/>
    </source>
</evidence>
<sequence length="31" mass="3179">MGEAGDDVLQANLAGDCLTDGGSYLNSESIY</sequence>
<organism evidence="1 2">
    <name type="scientific">Limnospira maxima CS-328</name>
    <dbReference type="NCBI Taxonomy" id="513049"/>
    <lineage>
        <taxon>Bacteria</taxon>
        <taxon>Bacillati</taxon>
        <taxon>Cyanobacteriota</taxon>
        <taxon>Cyanophyceae</taxon>
        <taxon>Oscillatoriophycideae</taxon>
        <taxon>Oscillatoriales</taxon>
        <taxon>Sirenicapillariaceae</taxon>
        <taxon>Limnospira</taxon>
    </lineage>
</organism>
<evidence type="ECO:0000313" key="2">
    <source>
        <dbReference type="Proteomes" id="UP000004061"/>
    </source>
</evidence>
<keyword evidence="2" id="KW-1185">Reference proteome</keyword>
<dbReference type="AlphaFoldDB" id="B5VUK6"/>